<gene>
    <name evidence="3" type="ORF">COO92_02110</name>
</gene>
<sequence length="444" mass="48962">MKSTLWAFLFGKPVNAHLPERVLIAIEHQQRDSEKLIGWVQLLLVTIFASLYAFAPTSAMNKGFHPVPWALSLYFLFTFARLILSYRIALPHWFLTVSVIADIGLLMVLIWSFHIQYMQPASFYLKAPTMIYVFIFITLRSLRFDPRYILIAGGAAAFGWLTLALYVIWSEGGKSMITRDYVTYLTSNSILIGAEVDKIIAIVLVSGVLAIAVLRAQRSFVRAITDEIAAKDLSRFVSPEIADRITRAEHQIKPGEGDAVTATVMFTDIEGFSTISEQLSPKELAKLLNEYFTQTSAVIDRFGGIITQFEGDAMLITFNAITSDPDHAANAVRTALAIQEIAQSHTFCHGAKIKTRCGINTGEIIVGAIGAENHLTFTVHGDNVNIAARLEQLNKQYGSYVLATRETHRACGDLCEGSDWTPCGDVIVRGRAAPTPVLSIASPS</sequence>
<evidence type="ECO:0000256" key="1">
    <source>
        <dbReference type="SAM" id="Phobius"/>
    </source>
</evidence>
<reference evidence="3 4" key="1">
    <citation type="submission" date="2017-09" db="EMBL/GenBank/DDBJ databases">
        <title>Biodiversity and function of Thalassospira species in the particle-attached aromatic-hydrocarbon-degrading consortia from the surface seawater of the China South Sea.</title>
        <authorList>
            <person name="Dong C."/>
            <person name="Lai Q."/>
            <person name="Shao Z."/>
        </authorList>
    </citation>
    <scope>NUCLEOTIDE SEQUENCE [LARGE SCALE GENOMIC DNA]</scope>
    <source>
        <strain evidence="3 4">139Z-12</strain>
    </source>
</reference>
<dbReference type="GO" id="GO:0004016">
    <property type="term" value="F:adenylate cyclase activity"/>
    <property type="evidence" value="ECO:0007669"/>
    <property type="project" value="UniProtKB-ARBA"/>
</dbReference>
<feature type="transmembrane region" description="Helical" evidence="1">
    <location>
        <begin position="123"/>
        <end position="142"/>
    </location>
</feature>
<comment type="caution">
    <text evidence="3">The sequence shown here is derived from an EMBL/GenBank/DDBJ whole genome shotgun (WGS) entry which is preliminary data.</text>
</comment>
<dbReference type="InterPro" id="IPR001054">
    <property type="entry name" value="A/G_cyclase"/>
</dbReference>
<dbReference type="RefSeq" id="WP_101299479.1">
    <property type="nucleotide sequence ID" value="NZ_NXGX01000001.1"/>
</dbReference>
<keyword evidence="1" id="KW-1133">Transmembrane helix</keyword>
<dbReference type="Pfam" id="PF00211">
    <property type="entry name" value="Guanylate_cyc"/>
    <property type="match status" value="1"/>
</dbReference>
<dbReference type="Proteomes" id="UP000233332">
    <property type="component" value="Unassembled WGS sequence"/>
</dbReference>
<dbReference type="InterPro" id="IPR029787">
    <property type="entry name" value="Nucleotide_cyclase"/>
</dbReference>
<dbReference type="SUPFAM" id="SSF55073">
    <property type="entry name" value="Nucleotide cyclase"/>
    <property type="match status" value="1"/>
</dbReference>
<evidence type="ECO:0000259" key="2">
    <source>
        <dbReference type="PROSITE" id="PS50125"/>
    </source>
</evidence>
<dbReference type="EMBL" id="NXGX01000001">
    <property type="protein sequence ID" value="PKR60180.1"/>
    <property type="molecule type" value="Genomic_DNA"/>
</dbReference>
<dbReference type="SMART" id="SM00044">
    <property type="entry name" value="CYCc"/>
    <property type="match status" value="1"/>
</dbReference>
<feature type="transmembrane region" description="Helical" evidence="1">
    <location>
        <begin position="148"/>
        <end position="169"/>
    </location>
</feature>
<keyword evidence="1" id="KW-0812">Transmembrane</keyword>
<dbReference type="GO" id="GO:0035556">
    <property type="term" value="P:intracellular signal transduction"/>
    <property type="evidence" value="ECO:0007669"/>
    <property type="project" value="InterPro"/>
</dbReference>
<dbReference type="AlphaFoldDB" id="A0A2N3LBR6"/>
<evidence type="ECO:0000313" key="4">
    <source>
        <dbReference type="Proteomes" id="UP000233332"/>
    </source>
</evidence>
<keyword evidence="4" id="KW-1185">Reference proteome</keyword>
<evidence type="ECO:0000313" key="3">
    <source>
        <dbReference type="EMBL" id="PKR60180.1"/>
    </source>
</evidence>
<dbReference type="InterPro" id="IPR050697">
    <property type="entry name" value="Adenylyl/Guanylyl_Cyclase_3/4"/>
</dbReference>
<dbReference type="PANTHER" id="PTHR43081:SF1">
    <property type="entry name" value="ADENYLATE CYCLASE, TERMINAL-DIFFERENTIATION SPECIFIC"/>
    <property type="match status" value="1"/>
</dbReference>
<accession>A0A2N3LBR6</accession>
<keyword evidence="1" id="KW-0472">Membrane</keyword>
<dbReference type="PANTHER" id="PTHR43081">
    <property type="entry name" value="ADENYLATE CYCLASE, TERMINAL-DIFFERENTIATION SPECIFIC-RELATED"/>
    <property type="match status" value="1"/>
</dbReference>
<dbReference type="CDD" id="cd07302">
    <property type="entry name" value="CHD"/>
    <property type="match status" value="1"/>
</dbReference>
<dbReference type="GO" id="GO:0009190">
    <property type="term" value="P:cyclic nucleotide biosynthetic process"/>
    <property type="evidence" value="ECO:0007669"/>
    <property type="project" value="InterPro"/>
</dbReference>
<dbReference type="PROSITE" id="PS50125">
    <property type="entry name" value="GUANYLATE_CYCLASE_2"/>
    <property type="match status" value="1"/>
</dbReference>
<feature type="transmembrane region" description="Helical" evidence="1">
    <location>
        <begin position="90"/>
        <end position="111"/>
    </location>
</feature>
<organism evidence="3 4">
    <name type="scientific">Thalassospira lohafexi</name>
    <dbReference type="NCBI Taxonomy" id="744227"/>
    <lineage>
        <taxon>Bacteria</taxon>
        <taxon>Pseudomonadati</taxon>
        <taxon>Pseudomonadota</taxon>
        <taxon>Alphaproteobacteria</taxon>
        <taxon>Rhodospirillales</taxon>
        <taxon>Thalassospiraceae</taxon>
        <taxon>Thalassospira</taxon>
    </lineage>
</organism>
<proteinExistence type="predicted"/>
<feature type="transmembrane region" description="Helical" evidence="1">
    <location>
        <begin position="190"/>
        <end position="214"/>
    </location>
</feature>
<name>A0A2N3LBR6_9PROT</name>
<protein>
    <submittedName>
        <fullName evidence="3">Adenylate cyclase</fullName>
    </submittedName>
</protein>
<feature type="transmembrane region" description="Helical" evidence="1">
    <location>
        <begin position="36"/>
        <end position="55"/>
    </location>
</feature>
<feature type="transmembrane region" description="Helical" evidence="1">
    <location>
        <begin position="67"/>
        <end position="84"/>
    </location>
</feature>
<dbReference type="Gene3D" id="3.30.70.1230">
    <property type="entry name" value="Nucleotide cyclase"/>
    <property type="match status" value="1"/>
</dbReference>
<feature type="domain" description="Guanylate cyclase" evidence="2">
    <location>
        <begin position="263"/>
        <end position="391"/>
    </location>
</feature>